<dbReference type="AlphaFoldDB" id="A0AAD2CNX4"/>
<comment type="caution">
    <text evidence="1">The sequence shown here is derived from an EMBL/GenBank/DDBJ whole genome shotgun (WGS) entry which is preliminary data.</text>
</comment>
<dbReference type="Proteomes" id="UP001295423">
    <property type="component" value="Unassembled WGS sequence"/>
</dbReference>
<dbReference type="PANTHER" id="PTHR31362">
    <property type="entry name" value="GLYCOSYLTRANSFERASE STELLO1-RELATED"/>
    <property type="match status" value="1"/>
</dbReference>
<evidence type="ECO:0000313" key="2">
    <source>
        <dbReference type="Proteomes" id="UP001295423"/>
    </source>
</evidence>
<dbReference type="Pfam" id="PF03385">
    <property type="entry name" value="STELLO"/>
    <property type="match status" value="1"/>
</dbReference>
<accession>A0AAD2CNX4</accession>
<proteinExistence type="predicted"/>
<dbReference type="InterPro" id="IPR005049">
    <property type="entry name" value="STL-like"/>
</dbReference>
<sequence length="221" mass="25711">MTFDNSEGATNVLVPKHVYSPYNAQASIHTKPALWATLLPTTVPGRVSDIWRSYFAQCIFADPNLRLVFAPPKIEQIRNDHNILGDFTAENDLYTKSGKLIDFLSSWDSEHLHVPQRVEQLWIDLYERSYIELDGVLALQKWLEALITMGYRYPELKPRFRNVPLMGQFNFADFPNSMTQIMMLIQKMRERFQTTIAAAPLNETQLAYLETSYRRHTKPRI</sequence>
<evidence type="ECO:0000313" key="1">
    <source>
        <dbReference type="EMBL" id="CAJ1939604.1"/>
    </source>
</evidence>
<reference evidence="1" key="1">
    <citation type="submission" date="2023-08" db="EMBL/GenBank/DDBJ databases">
        <authorList>
            <person name="Audoor S."/>
            <person name="Bilcke G."/>
        </authorList>
    </citation>
    <scope>NUCLEOTIDE SEQUENCE</scope>
</reference>
<name>A0AAD2CNX4_9STRA</name>
<dbReference type="PANTHER" id="PTHR31362:SF0">
    <property type="entry name" value="EXOSTOSIN DOMAIN-CONTAINING PROTEIN-RELATED"/>
    <property type="match status" value="1"/>
</dbReference>
<keyword evidence="2" id="KW-1185">Reference proteome</keyword>
<gene>
    <name evidence="1" type="ORF">CYCCA115_LOCUS6660</name>
</gene>
<organism evidence="1 2">
    <name type="scientific">Cylindrotheca closterium</name>
    <dbReference type="NCBI Taxonomy" id="2856"/>
    <lineage>
        <taxon>Eukaryota</taxon>
        <taxon>Sar</taxon>
        <taxon>Stramenopiles</taxon>
        <taxon>Ochrophyta</taxon>
        <taxon>Bacillariophyta</taxon>
        <taxon>Bacillariophyceae</taxon>
        <taxon>Bacillariophycidae</taxon>
        <taxon>Bacillariales</taxon>
        <taxon>Bacillariaceae</taxon>
        <taxon>Cylindrotheca</taxon>
    </lineage>
</organism>
<dbReference type="EMBL" id="CAKOGP040000815">
    <property type="protein sequence ID" value="CAJ1939604.1"/>
    <property type="molecule type" value="Genomic_DNA"/>
</dbReference>
<protein>
    <submittedName>
        <fullName evidence="1">Uncharacterized protein</fullName>
    </submittedName>
</protein>